<keyword evidence="2" id="KW-0472">Membrane</keyword>
<dbReference type="RefSeq" id="WP_119094052.1">
    <property type="nucleotide sequence ID" value="NZ_UNRR01000042.1"/>
</dbReference>
<dbReference type="InterPro" id="IPR036514">
    <property type="entry name" value="SGNH_hydro_sf"/>
</dbReference>
<dbReference type="Proteomes" id="UP000262072">
    <property type="component" value="Unassembled WGS sequence"/>
</dbReference>
<dbReference type="SUPFAM" id="SSF52266">
    <property type="entry name" value="SGNH hydrolase"/>
    <property type="match status" value="1"/>
</dbReference>
<evidence type="ECO:0000313" key="3">
    <source>
        <dbReference type="EMBL" id="SYZ80045.1"/>
    </source>
</evidence>
<protein>
    <submittedName>
        <fullName evidence="3">Uncharacterized protein</fullName>
    </submittedName>
</protein>
<evidence type="ECO:0000313" key="4">
    <source>
        <dbReference type="Proteomes" id="UP000262072"/>
    </source>
</evidence>
<dbReference type="EMBL" id="UNRR01000042">
    <property type="protein sequence ID" value="SYZ80045.1"/>
    <property type="molecule type" value="Genomic_DNA"/>
</dbReference>
<organism evidence="3 4">
    <name type="scientific">Trichococcus shcherbakoviae</name>
    <dbReference type="NCBI Taxonomy" id="2094020"/>
    <lineage>
        <taxon>Bacteria</taxon>
        <taxon>Bacillati</taxon>
        <taxon>Bacillota</taxon>
        <taxon>Bacilli</taxon>
        <taxon>Lactobacillales</taxon>
        <taxon>Carnobacteriaceae</taxon>
        <taxon>Trichococcus</taxon>
    </lineage>
</organism>
<gene>
    <name evidence="3" type="ORF">TART1_2921</name>
</gene>
<dbReference type="OrthoDB" id="2155748at2"/>
<feature type="compositionally biased region" description="Pro residues" evidence="1">
    <location>
        <begin position="351"/>
        <end position="366"/>
    </location>
</feature>
<evidence type="ECO:0000256" key="1">
    <source>
        <dbReference type="SAM" id="MobiDB-lite"/>
    </source>
</evidence>
<evidence type="ECO:0000256" key="2">
    <source>
        <dbReference type="SAM" id="Phobius"/>
    </source>
</evidence>
<dbReference type="AlphaFoldDB" id="A0A383TIU7"/>
<feature type="region of interest" description="Disordered" evidence="1">
    <location>
        <begin position="351"/>
        <end position="394"/>
    </location>
</feature>
<dbReference type="CDD" id="cd00229">
    <property type="entry name" value="SGNH_hydrolase"/>
    <property type="match status" value="1"/>
</dbReference>
<feature type="compositionally biased region" description="Polar residues" evidence="1">
    <location>
        <begin position="368"/>
        <end position="378"/>
    </location>
</feature>
<sequence>MKKREIVLVSIMGILTIAIVLFGYKYAAGKKEALLNEGEKQTETVSEVVSSQESEIAESDTSEAYAQFLAAFAENRSNASVVDYLQYVHHHTKEVNVAFFGDVAVDAAWAKSAIAGIQADFPLENLTTSFFSHPSDSSSVYLSSQYVQEMVASNPDVIFYTIPTKTDQVVDISLVDSTQNIYKIYDEIRAALPDTLIVLVTPPPAESKMADWNSRSLDYRNYTNNLVEENAAFTVPLYDLHADFLAELTNRSETLANYMDAAGLELNETGQQLYGELFANSLRTKMVDTTAGLYVEGEKPAYTPIAPSLVVPVAPVTVTEEPVTVIEEPVYEEPTYEYVAPTYEDPVYVPPYVAPNPTNPTNPLPSAPDNSISSENINGTGGNADQEIDGGLSE</sequence>
<name>A0A383TIU7_9LACT</name>
<proteinExistence type="predicted"/>
<feature type="transmembrane region" description="Helical" evidence="2">
    <location>
        <begin position="6"/>
        <end position="24"/>
    </location>
</feature>
<dbReference type="Gene3D" id="3.40.50.1110">
    <property type="entry name" value="SGNH hydrolase"/>
    <property type="match status" value="1"/>
</dbReference>
<accession>A0A383TIU7</accession>
<keyword evidence="2" id="KW-0812">Transmembrane</keyword>
<keyword evidence="2" id="KW-1133">Transmembrane helix</keyword>
<reference evidence="4" key="1">
    <citation type="submission" date="2018-05" db="EMBL/GenBank/DDBJ databases">
        <authorList>
            <person name="Strepis N."/>
        </authorList>
    </citation>
    <scope>NUCLEOTIDE SEQUENCE [LARGE SCALE GENOMIC DNA]</scope>
</reference>